<gene>
    <name evidence="2" type="ORF">SAMN05661086_01628</name>
</gene>
<proteinExistence type="predicted"/>
<dbReference type="AlphaFoldDB" id="A0A1I6JFB1"/>
<evidence type="ECO:0000313" key="3">
    <source>
        <dbReference type="Proteomes" id="UP000199659"/>
    </source>
</evidence>
<dbReference type="Proteomes" id="UP000199659">
    <property type="component" value="Unassembled WGS sequence"/>
</dbReference>
<protein>
    <submittedName>
        <fullName evidence="2">Uncharacterized protein</fullName>
    </submittedName>
</protein>
<evidence type="ECO:0000313" key="2">
    <source>
        <dbReference type="EMBL" id="SFR77554.1"/>
    </source>
</evidence>
<keyword evidence="1" id="KW-0175">Coiled coil</keyword>
<keyword evidence="3" id="KW-1185">Reference proteome</keyword>
<dbReference type="EMBL" id="FOYZ01000005">
    <property type="protein sequence ID" value="SFR77554.1"/>
    <property type="molecule type" value="Genomic_DNA"/>
</dbReference>
<evidence type="ECO:0000256" key="1">
    <source>
        <dbReference type="SAM" id="Coils"/>
    </source>
</evidence>
<name>A0A1I6JFB1_9FIRM</name>
<organism evidence="2 3">
    <name type="scientific">Anaeromicropila populeti</name>
    <dbReference type="NCBI Taxonomy" id="37658"/>
    <lineage>
        <taxon>Bacteria</taxon>
        <taxon>Bacillati</taxon>
        <taxon>Bacillota</taxon>
        <taxon>Clostridia</taxon>
        <taxon>Lachnospirales</taxon>
        <taxon>Lachnospiraceae</taxon>
        <taxon>Anaeromicropila</taxon>
    </lineage>
</organism>
<dbReference type="STRING" id="37658.SAMN05661086_01628"/>
<dbReference type="RefSeq" id="WP_092560186.1">
    <property type="nucleotide sequence ID" value="NZ_FOYZ01000005.1"/>
</dbReference>
<feature type="coiled-coil region" evidence="1">
    <location>
        <begin position="72"/>
        <end position="99"/>
    </location>
</feature>
<reference evidence="2 3" key="1">
    <citation type="submission" date="2016-10" db="EMBL/GenBank/DDBJ databases">
        <authorList>
            <person name="de Groot N.N."/>
        </authorList>
    </citation>
    <scope>NUCLEOTIDE SEQUENCE [LARGE SCALE GENOMIC DNA]</scope>
    <source>
        <strain evidence="2 3">743A</strain>
    </source>
</reference>
<sequence length="144" mass="16805">MILTDHFGKKVNAEHFTLEVSKGFIEGESGLQTIISLQGTHHYFKEAPNGEIGIVKDKRALLERMTCNDKNINLLLDRKEQLNKEVTAIKRELKLAIGTPLQYGPCEYLKKEQSWLIENGYRFREEDEFDFHKWNTEPEQEPEP</sequence>
<accession>A0A1I6JFB1</accession>